<dbReference type="SMART" id="SM00387">
    <property type="entry name" value="HATPase_c"/>
    <property type="match status" value="1"/>
</dbReference>
<keyword evidence="16" id="KW-1185">Reference proteome</keyword>
<gene>
    <name evidence="15" type="ORF">sS8_4657</name>
</gene>
<dbReference type="KEGG" id="mmai:sS8_4657"/>
<dbReference type="InterPro" id="IPR036890">
    <property type="entry name" value="HATPase_C_sf"/>
</dbReference>
<keyword evidence="7" id="KW-0067">ATP-binding</keyword>
<evidence type="ECO:0000259" key="14">
    <source>
        <dbReference type="PROSITE" id="PS50109"/>
    </source>
</evidence>
<evidence type="ECO:0000256" key="12">
    <source>
        <dbReference type="ARBA" id="ARBA00042313"/>
    </source>
</evidence>
<evidence type="ECO:0000256" key="1">
    <source>
        <dbReference type="ARBA" id="ARBA00000085"/>
    </source>
</evidence>
<dbReference type="Pfam" id="PF02518">
    <property type="entry name" value="HATPase_c"/>
    <property type="match status" value="1"/>
</dbReference>
<evidence type="ECO:0000256" key="3">
    <source>
        <dbReference type="ARBA" id="ARBA00022553"/>
    </source>
</evidence>
<dbReference type="PROSITE" id="PS50109">
    <property type="entry name" value="HIS_KIN"/>
    <property type="match status" value="1"/>
</dbReference>
<dbReference type="Pfam" id="PF00512">
    <property type="entry name" value="HisKA"/>
    <property type="match status" value="1"/>
</dbReference>
<dbReference type="Pfam" id="PF08448">
    <property type="entry name" value="PAS_4"/>
    <property type="match status" value="1"/>
</dbReference>
<keyword evidence="8" id="KW-0902">Two-component regulatory system</keyword>
<dbReference type="SUPFAM" id="SSF55785">
    <property type="entry name" value="PYP-like sensor domain (PAS domain)"/>
    <property type="match status" value="1"/>
</dbReference>
<dbReference type="InterPro" id="IPR035965">
    <property type="entry name" value="PAS-like_dom_sf"/>
</dbReference>
<keyword evidence="6" id="KW-0418">Kinase</keyword>
<dbReference type="InterPro" id="IPR013656">
    <property type="entry name" value="PAS_4"/>
</dbReference>
<dbReference type="Proteomes" id="UP000266313">
    <property type="component" value="Chromosome"/>
</dbReference>
<protein>
    <recommendedName>
        <fullName evidence="11">Sensory histidine kinase/phosphatase NtrB</fullName>
        <ecNumber evidence="2">2.7.13.3</ecNumber>
    </recommendedName>
    <alternativeName>
        <fullName evidence="12">Nitrogen regulation protein NR(II)</fullName>
    </alternativeName>
    <alternativeName>
        <fullName evidence="13">Nitrogen regulator II</fullName>
    </alternativeName>
</protein>
<dbReference type="Gene3D" id="3.30.450.20">
    <property type="entry name" value="PAS domain"/>
    <property type="match status" value="1"/>
</dbReference>
<dbReference type="NCBIfam" id="NF008293">
    <property type="entry name" value="PRK11073.1"/>
    <property type="match status" value="1"/>
</dbReference>
<dbReference type="GO" id="GO:0000155">
    <property type="term" value="F:phosphorelay sensor kinase activity"/>
    <property type="evidence" value="ECO:0007669"/>
    <property type="project" value="InterPro"/>
</dbReference>
<dbReference type="PANTHER" id="PTHR43065:SF16">
    <property type="entry name" value="SENSORY HISTIDINE KINASE_PHOSPHATASE NTRB"/>
    <property type="match status" value="1"/>
</dbReference>
<dbReference type="CDD" id="cd00082">
    <property type="entry name" value="HisKA"/>
    <property type="match status" value="1"/>
</dbReference>
<sequence length="357" mass="39994">MNNSDPVPLYQRILDHLTDAVLVFDPAYRLIYINVAGEMLLAVSARQVLGMGAKELFFLYDQNIERDLKRTLQQGESLTKRNLSLGLPSHAITVNFTITPMLEQDTPIAALVQIEQVDRHLRISMEEQLLAQQNAARMLLRGLAHEIKNPLGGLRGAAQLLDRELVDEEMREYTKIIMEESDRLQSLVDRMLEPNKPPRKSRLNIHRVLERVRQLVQVEAPPSVVIERDYDPSLPLVNGDSDQLIQAILNIVRNAAQAVGQKGRILIRTRIHRQVTIGHQRNPMAVKIDIVDDGPGIKPELLGQIFYPMVTGRADGTGLGLSMAQSLINQHGGLVECSSSPGNTVFSIFLPLEKDHD</sequence>
<dbReference type="InterPro" id="IPR036097">
    <property type="entry name" value="HisK_dim/P_sf"/>
</dbReference>
<dbReference type="InterPro" id="IPR005467">
    <property type="entry name" value="His_kinase_dom"/>
</dbReference>
<reference evidence="15 16" key="1">
    <citation type="submission" date="2016-12" db="EMBL/GenBank/DDBJ databases">
        <title>Genome sequencing of Methylocaldum marinum.</title>
        <authorList>
            <person name="Takeuchi M."/>
            <person name="Kamagata Y."/>
            <person name="Hiraoka S."/>
            <person name="Oshima K."/>
            <person name="Hattori M."/>
            <person name="Iwasaki W."/>
        </authorList>
    </citation>
    <scope>NUCLEOTIDE SEQUENCE [LARGE SCALE GENOMIC DNA]</scope>
    <source>
        <strain evidence="15 16">S8</strain>
    </source>
</reference>
<evidence type="ECO:0000256" key="9">
    <source>
        <dbReference type="ARBA" id="ARBA00023231"/>
    </source>
</evidence>
<evidence type="ECO:0000256" key="11">
    <source>
        <dbReference type="ARBA" id="ARBA00039567"/>
    </source>
</evidence>
<evidence type="ECO:0000256" key="8">
    <source>
        <dbReference type="ARBA" id="ARBA00023012"/>
    </source>
</evidence>
<dbReference type="SMART" id="SM00388">
    <property type="entry name" value="HisKA"/>
    <property type="match status" value="1"/>
</dbReference>
<dbReference type="SUPFAM" id="SSF47384">
    <property type="entry name" value="Homodimeric domain of signal transducing histidine kinase"/>
    <property type="match status" value="1"/>
</dbReference>
<evidence type="ECO:0000256" key="2">
    <source>
        <dbReference type="ARBA" id="ARBA00012438"/>
    </source>
</evidence>
<dbReference type="InterPro" id="IPR000014">
    <property type="entry name" value="PAS"/>
</dbReference>
<feature type="domain" description="Histidine kinase" evidence="14">
    <location>
        <begin position="142"/>
        <end position="354"/>
    </location>
</feature>
<dbReference type="EMBL" id="AP017928">
    <property type="protein sequence ID" value="BBA36587.1"/>
    <property type="molecule type" value="Genomic_DNA"/>
</dbReference>
<evidence type="ECO:0000256" key="5">
    <source>
        <dbReference type="ARBA" id="ARBA00022741"/>
    </source>
</evidence>
<dbReference type="GO" id="GO:0005524">
    <property type="term" value="F:ATP binding"/>
    <property type="evidence" value="ECO:0007669"/>
    <property type="project" value="UniProtKB-KW"/>
</dbReference>
<keyword evidence="9" id="KW-0535">Nitrogen fixation</keyword>
<dbReference type="PRINTS" id="PR00344">
    <property type="entry name" value="BCTRLSENSOR"/>
</dbReference>
<dbReference type="InterPro" id="IPR004358">
    <property type="entry name" value="Sig_transdc_His_kin-like_C"/>
</dbReference>
<dbReference type="RefSeq" id="WP_119631735.1">
    <property type="nucleotide sequence ID" value="NZ_AP017928.1"/>
</dbReference>
<keyword evidence="4" id="KW-0808">Transferase</keyword>
<dbReference type="OrthoDB" id="9789238at2"/>
<dbReference type="InterPro" id="IPR003661">
    <property type="entry name" value="HisK_dim/P_dom"/>
</dbReference>
<proteinExistence type="predicted"/>
<dbReference type="InterPro" id="IPR003594">
    <property type="entry name" value="HATPase_dom"/>
</dbReference>
<evidence type="ECO:0000256" key="13">
    <source>
        <dbReference type="ARBA" id="ARBA00043094"/>
    </source>
</evidence>
<dbReference type="SUPFAM" id="SSF55874">
    <property type="entry name" value="ATPase domain of HSP90 chaperone/DNA topoisomerase II/histidine kinase"/>
    <property type="match status" value="1"/>
</dbReference>
<dbReference type="Gene3D" id="3.30.565.10">
    <property type="entry name" value="Histidine kinase-like ATPase, C-terminal domain"/>
    <property type="match status" value="1"/>
</dbReference>
<evidence type="ECO:0000256" key="7">
    <source>
        <dbReference type="ARBA" id="ARBA00022840"/>
    </source>
</evidence>
<dbReference type="SMART" id="SM00091">
    <property type="entry name" value="PAS"/>
    <property type="match status" value="1"/>
</dbReference>
<comment type="function">
    <text evidence="10">Member of the two-component regulatory system NtrB/NtrC, which controls expression of the nitrogen-regulated (ntr) genes in response to nitrogen limitation. Under conditions of nitrogen limitation, NtrB autophosphorylates and transfers the phosphoryl group to NtrC. In the presence of nitrogen, acts as a phosphatase that dephosphorylates and inactivates NtrC.</text>
</comment>
<name>A0A250KY97_9GAMM</name>
<evidence type="ECO:0000256" key="6">
    <source>
        <dbReference type="ARBA" id="ARBA00022777"/>
    </source>
</evidence>
<comment type="catalytic activity">
    <reaction evidence="1">
        <text>ATP + protein L-histidine = ADP + protein N-phospho-L-histidine.</text>
        <dbReference type="EC" id="2.7.13.3"/>
    </reaction>
</comment>
<evidence type="ECO:0000256" key="4">
    <source>
        <dbReference type="ARBA" id="ARBA00022679"/>
    </source>
</evidence>
<keyword evidence="3" id="KW-0597">Phosphoprotein</keyword>
<dbReference type="EC" id="2.7.13.3" evidence="2"/>
<dbReference type="PANTHER" id="PTHR43065">
    <property type="entry name" value="SENSOR HISTIDINE KINASE"/>
    <property type="match status" value="1"/>
</dbReference>
<dbReference type="Gene3D" id="1.10.287.130">
    <property type="match status" value="1"/>
</dbReference>
<organism evidence="15 16">
    <name type="scientific">Methylocaldum marinum</name>
    <dbReference type="NCBI Taxonomy" id="1432792"/>
    <lineage>
        <taxon>Bacteria</taxon>
        <taxon>Pseudomonadati</taxon>
        <taxon>Pseudomonadota</taxon>
        <taxon>Gammaproteobacteria</taxon>
        <taxon>Methylococcales</taxon>
        <taxon>Methylococcaceae</taxon>
        <taxon>Methylocaldum</taxon>
    </lineage>
</organism>
<keyword evidence="5" id="KW-0547">Nucleotide-binding</keyword>
<accession>A0A250KY97</accession>
<evidence type="ECO:0000313" key="15">
    <source>
        <dbReference type="EMBL" id="BBA36587.1"/>
    </source>
</evidence>
<evidence type="ECO:0000256" key="10">
    <source>
        <dbReference type="ARBA" id="ARBA00037696"/>
    </source>
</evidence>
<evidence type="ECO:0000313" key="16">
    <source>
        <dbReference type="Proteomes" id="UP000266313"/>
    </source>
</evidence>
<dbReference type="AlphaFoldDB" id="A0A250KY97"/>